<keyword evidence="4" id="KW-0349">Heme</keyword>
<dbReference type="Pfam" id="PF01126">
    <property type="entry name" value="Heme_oxygenase"/>
    <property type="match status" value="2"/>
</dbReference>
<reference evidence="10" key="2">
    <citation type="submission" date="2025-09" db="UniProtKB">
        <authorList>
            <consortium name="Ensembl"/>
        </authorList>
    </citation>
    <scope>IDENTIFICATION</scope>
</reference>
<dbReference type="AlphaFoldDB" id="A0A3B3SG37"/>
<dbReference type="InterPro" id="IPR002051">
    <property type="entry name" value="Haem_Oase"/>
</dbReference>
<dbReference type="GO" id="GO:0005783">
    <property type="term" value="C:endoplasmic reticulum"/>
    <property type="evidence" value="ECO:0007669"/>
    <property type="project" value="UniProtKB-SubCell"/>
</dbReference>
<dbReference type="Gene3D" id="1.20.910.10">
    <property type="entry name" value="Heme oxygenase-like"/>
    <property type="match status" value="2"/>
</dbReference>
<dbReference type="Proteomes" id="UP000261540">
    <property type="component" value="Unplaced"/>
</dbReference>
<dbReference type="PRINTS" id="PR00088">
    <property type="entry name" value="HAEMOXYGNASE"/>
</dbReference>
<accession>A0A3B3SG37</accession>
<dbReference type="STRING" id="1676925.ENSPKIP00000029220"/>
<dbReference type="GO" id="GO:0006979">
    <property type="term" value="P:response to oxidative stress"/>
    <property type="evidence" value="ECO:0007669"/>
    <property type="project" value="TreeGrafter"/>
</dbReference>
<dbReference type="GO" id="GO:0006788">
    <property type="term" value="P:heme oxidation"/>
    <property type="evidence" value="ECO:0007669"/>
    <property type="project" value="InterPro"/>
</dbReference>
<organism evidence="10 11">
    <name type="scientific">Paramormyrops kingsleyae</name>
    <dbReference type="NCBI Taxonomy" id="1676925"/>
    <lineage>
        <taxon>Eukaryota</taxon>
        <taxon>Metazoa</taxon>
        <taxon>Chordata</taxon>
        <taxon>Craniata</taxon>
        <taxon>Vertebrata</taxon>
        <taxon>Euteleostomi</taxon>
        <taxon>Actinopterygii</taxon>
        <taxon>Neopterygii</taxon>
        <taxon>Teleostei</taxon>
        <taxon>Osteoglossocephala</taxon>
        <taxon>Osteoglossomorpha</taxon>
        <taxon>Osteoglossiformes</taxon>
        <taxon>Mormyridae</taxon>
        <taxon>Paramormyrops</taxon>
    </lineage>
</organism>
<evidence type="ECO:0000256" key="4">
    <source>
        <dbReference type="ARBA" id="ARBA00022617"/>
    </source>
</evidence>
<dbReference type="PANTHER" id="PTHR10720">
    <property type="entry name" value="HEME OXYGENASE"/>
    <property type="match status" value="1"/>
</dbReference>
<keyword evidence="7" id="KW-0560">Oxidoreductase</keyword>
<evidence type="ECO:0000313" key="11">
    <source>
        <dbReference type="Proteomes" id="UP000261540"/>
    </source>
</evidence>
<sequence length="345" mass="39518">MDSGDKRQTETVQSTESDLSEQIKTATKESHVRAENTQLMQSFQKGQIALPQYKLLLFSLYEIYNALEEELDRNASHPSVAPIYFPQELARLESLKKDLAHFYGQNWRERVIVPAATQRYTQRLRQVGKENPEYLVAHAYTRYLGDLSGGQVLGRITQKSLGLKNGDGLSFFSFPGVSSPNRFKQLYRSRMNSIELTEEERKGLLEEAVRAFQLNVEVFDDLLKMQTAAEPEAGVRRRHGVQNNNTALEMDKNHLEDVQISGSDLSEQIKAVTKDSHVRAENTELMLSFQRGQITLPQYKLLLFSLYEIYNTLEEELDRNASHPSVAPIYFPQELARLESLKKDL</sequence>
<dbReference type="GO" id="GO:0046872">
    <property type="term" value="F:metal ion binding"/>
    <property type="evidence" value="ECO:0007669"/>
    <property type="project" value="UniProtKB-KW"/>
</dbReference>
<dbReference type="SUPFAM" id="SSF48613">
    <property type="entry name" value="Heme oxygenase-like"/>
    <property type="match status" value="2"/>
</dbReference>
<dbReference type="Ensembl" id="ENSPKIT00000010013.1">
    <property type="protein sequence ID" value="ENSPKIP00000029220.1"/>
    <property type="gene ID" value="ENSPKIG00000010541.1"/>
</dbReference>
<comment type="subcellular location">
    <subcellularLocation>
        <location evidence="1">Endoplasmic reticulum</location>
    </subcellularLocation>
</comment>
<evidence type="ECO:0000256" key="5">
    <source>
        <dbReference type="ARBA" id="ARBA00022723"/>
    </source>
</evidence>
<keyword evidence="6" id="KW-0256">Endoplasmic reticulum</keyword>
<evidence type="ECO:0000256" key="1">
    <source>
        <dbReference type="ARBA" id="ARBA00004240"/>
    </source>
</evidence>
<dbReference type="InterPro" id="IPR018207">
    <property type="entry name" value="Haem_oxygenase_CS"/>
</dbReference>
<dbReference type="PANTHER" id="PTHR10720:SF1">
    <property type="entry name" value="HEME OXYGENASE 1"/>
    <property type="match status" value="1"/>
</dbReference>
<protein>
    <recommendedName>
        <fullName evidence="3">heme oxygenase (biliverdin-producing)</fullName>
        <ecNumber evidence="3">1.14.14.18</ecNumber>
    </recommendedName>
</protein>
<dbReference type="GeneTree" id="ENSGT00390000017673"/>
<evidence type="ECO:0000256" key="7">
    <source>
        <dbReference type="ARBA" id="ARBA00023002"/>
    </source>
</evidence>
<proteinExistence type="inferred from homology"/>
<evidence type="ECO:0000256" key="8">
    <source>
        <dbReference type="ARBA" id="ARBA00023004"/>
    </source>
</evidence>
<reference evidence="10" key="1">
    <citation type="submission" date="2025-08" db="UniProtKB">
        <authorList>
            <consortium name="Ensembl"/>
        </authorList>
    </citation>
    <scope>IDENTIFICATION</scope>
</reference>
<feature type="compositionally biased region" description="Polar residues" evidence="9">
    <location>
        <begin position="10"/>
        <end position="25"/>
    </location>
</feature>
<evidence type="ECO:0000256" key="6">
    <source>
        <dbReference type="ARBA" id="ARBA00022824"/>
    </source>
</evidence>
<dbReference type="InterPro" id="IPR016084">
    <property type="entry name" value="Haem_Oase-like_multi-hlx"/>
</dbReference>
<name>A0A3B3SG37_9TELE</name>
<evidence type="ECO:0000256" key="9">
    <source>
        <dbReference type="SAM" id="MobiDB-lite"/>
    </source>
</evidence>
<feature type="region of interest" description="Disordered" evidence="9">
    <location>
        <begin position="1"/>
        <end position="30"/>
    </location>
</feature>
<keyword evidence="8" id="KW-0408">Iron</keyword>
<evidence type="ECO:0000256" key="3">
    <source>
        <dbReference type="ARBA" id="ARBA00012360"/>
    </source>
</evidence>
<evidence type="ECO:0000256" key="2">
    <source>
        <dbReference type="ARBA" id="ARBA00006134"/>
    </source>
</evidence>
<keyword evidence="11" id="KW-1185">Reference proteome</keyword>
<dbReference type="CDD" id="cd19165">
    <property type="entry name" value="HemeO"/>
    <property type="match status" value="2"/>
</dbReference>
<evidence type="ECO:0000313" key="10">
    <source>
        <dbReference type="Ensembl" id="ENSPKIP00000029220.1"/>
    </source>
</evidence>
<dbReference type="GO" id="GO:0042167">
    <property type="term" value="P:heme catabolic process"/>
    <property type="evidence" value="ECO:0007669"/>
    <property type="project" value="TreeGrafter"/>
</dbReference>
<comment type="similarity">
    <text evidence="2">Belongs to the heme oxygenase family.</text>
</comment>
<dbReference type="PROSITE" id="PS00593">
    <property type="entry name" value="HEME_OXYGENASE"/>
    <property type="match status" value="1"/>
</dbReference>
<dbReference type="EC" id="1.14.14.18" evidence="3"/>
<keyword evidence="5" id="KW-0479">Metal-binding</keyword>
<dbReference type="FunFam" id="1.20.910.10:FF:000001">
    <property type="entry name" value="Heme oxygenase 1"/>
    <property type="match status" value="1"/>
</dbReference>
<dbReference type="InterPro" id="IPR016053">
    <property type="entry name" value="Haem_Oase-like"/>
</dbReference>
<dbReference type="GO" id="GO:0004392">
    <property type="term" value="F:heme oxygenase (decyclizing) activity"/>
    <property type="evidence" value="ECO:0007669"/>
    <property type="project" value="UniProtKB-EC"/>
</dbReference>
<dbReference type="GO" id="GO:0020037">
    <property type="term" value="F:heme binding"/>
    <property type="evidence" value="ECO:0007669"/>
    <property type="project" value="TreeGrafter"/>
</dbReference>